<dbReference type="AlphaFoldDB" id="A0A928A0E7"/>
<dbReference type="Proteomes" id="UP000761380">
    <property type="component" value="Unassembled WGS sequence"/>
</dbReference>
<accession>A0A928A0E7</accession>
<name>A0A928A0E7_SELRU</name>
<comment type="caution">
    <text evidence="1">The sequence shown here is derived from an EMBL/GenBank/DDBJ whole genome shotgun (WGS) entry which is preliminary data.</text>
</comment>
<dbReference type="EMBL" id="SVBY01000003">
    <property type="protein sequence ID" value="MBE6091702.1"/>
    <property type="molecule type" value="Genomic_DNA"/>
</dbReference>
<reference evidence="1" key="1">
    <citation type="submission" date="2019-04" db="EMBL/GenBank/DDBJ databases">
        <title>Evolution of Biomass-Degrading Anaerobic Consortia Revealed by Metagenomics.</title>
        <authorList>
            <person name="Peng X."/>
        </authorList>
    </citation>
    <scope>NUCLEOTIDE SEQUENCE</scope>
    <source>
        <strain evidence="1">SIG240</strain>
    </source>
</reference>
<proteinExistence type="predicted"/>
<organism evidence="1 2">
    <name type="scientific">Selenomonas ruminantium</name>
    <dbReference type="NCBI Taxonomy" id="971"/>
    <lineage>
        <taxon>Bacteria</taxon>
        <taxon>Bacillati</taxon>
        <taxon>Bacillota</taxon>
        <taxon>Negativicutes</taxon>
        <taxon>Selenomonadales</taxon>
        <taxon>Selenomonadaceae</taxon>
        <taxon>Selenomonas</taxon>
    </lineage>
</organism>
<dbReference type="Pfam" id="PF05489">
    <property type="entry name" value="Phage_tail_X"/>
    <property type="match status" value="1"/>
</dbReference>
<gene>
    <name evidence="1" type="ORF">E7201_00765</name>
</gene>
<evidence type="ECO:0000313" key="1">
    <source>
        <dbReference type="EMBL" id="MBE6091702.1"/>
    </source>
</evidence>
<sequence>MPRKTYTTIQGDMWDLIAYKVYGKEAYISKLLEANEDLKDMAIFPAGVTIICPEPDLETSSILPPWRR</sequence>
<protein>
    <submittedName>
        <fullName evidence="1">Phage tail protein</fullName>
    </submittedName>
</protein>
<evidence type="ECO:0000313" key="2">
    <source>
        <dbReference type="Proteomes" id="UP000761380"/>
    </source>
</evidence>
<dbReference type="InterPro" id="IPR008861">
    <property type="entry name" value="GpX-like"/>
</dbReference>